<organism evidence="2 3">
    <name type="scientific">Rhizobium deserti</name>
    <dbReference type="NCBI Taxonomy" id="2547961"/>
    <lineage>
        <taxon>Bacteria</taxon>
        <taxon>Pseudomonadati</taxon>
        <taxon>Pseudomonadota</taxon>
        <taxon>Alphaproteobacteria</taxon>
        <taxon>Hyphomicrobiales</taxon>
        <taxon>Rhizobiaceae</taxon>
        <taxon>Rhizobium/Agrobacterium group</taxon>
        <taxon>Rhizobium</taxon>
    </lineage>
</organism>
<accession>A0A4R5UNY0</accession>
<feature type="domain" description="Glycosyltransferase 2-like" evidence="1">
    <location>
        <begin position="11"/>
        <end position="175"/>
    </location>
</feature>
<dbReference type="PANTHER" id="PTHR43685:SF2">
    <property type="entry name" value="GLYCOSYLTRANSFERASE 2-LIKE DOMAIN-CONTAINING PROTEIN"/>
    <property type="match status" value="1"/>
</dbReference>
<dbReference type="Gene3D" id="3.90.550.10">
    <property type="entry name" value="Spore Coat Polysaccharide Biosynthesis Protein SpsA, Chain A"/>
    <property type="match status" value="1"/>
</dbReference>
<dbReference type="InterPro" id="IPR001173">
    <property type="entry name" value="Glyco_trans_2-like"/>
</dbReference>
<dbReference type="RefSeq" id="WP_133315087.1">
    <property type="nucleotide sequence ID" value="NZ_SMTL01000001.1"/>
</dbReference>
<dbReference type="CDD" id="cd00761">
    <property type="entry name" value="Glyco_tranf_GTA_type"/>
    <property type="match status" value="1"/>
</dbReference>
<dbReference type="PANTHER" id="PTHR43685">
    <property type="entry name" value="GLYCOSYLTRANSFERASE"/>
    <property type="match status" value="1"/>
</dbReference>
<dbReference type="EMBL" id="SMTL01000001">
    <property type="protein sequence ID" value="TDK39642.1"/>
    <property type="molecule type" value="Genomic_DNA"/>
</dbReference>
<proteinExistence type="predicted"/>
<evidence type="ECO:0000313" key="3">
    <source>
        <dbReference type="Proteomes" id="UP000295238"/>
    </source>
</evidence>
<protein>
    <submittedName>
        <fullName evidence="2">Glycosyltransferase family 2 protein</fullName>
    </submittedName>
</protein>
<reference evidence="2 3" key="1">
    <citation type="submission" date="2019-03" db="EMBL/GenBank/DDBJ databases">
        <title>Rhizobium sp. nov., an bacterium isolated from biocrust in Mu Us Desert.</title>
        <authorList>
            <person name="Lixiong L."/>
        </authorList>
    </citation>
    <scope>NUCLEOTIDE SEQUENCE [LARGE SCALE GENOMIC DNA]</scope>
    <source>
        <strain evidence="2 3">SPY-1</strain>
    </source>
</reference>
<keyword evidence="3" id="KW-1185">Reference proteome</keyword>
<dbReference type="InterPro" id="IPR050834">
    <property type="entry name" value="Glycosyltransf_2"/>
</dbReference>
<keyword evidence="2" id="KW-0808">Transferase</keyword>
<dbReference type="OrthoDB" id="5291101at2"/>
<comment type="caution">
    <text evidence="2">The sequence shown here is derived from an EMBL/GenBank/DDBJ whole genome shotgun (WGS) entry which is preliminary data.</text>
</comment>
<sequence length="318" mass="35000">MNSSPTFPDVSFVIAAYNAQDTLADAIESALTQVGVTVEVIVVDDCSSDQTRDIAGNHPDERVRLIAQRVNGGPAVARNTGFAAATGRWIAVLDADDTIHPQRLQAMLARAKATDAQVVVDNIDVIPLDGGKPEAMFPQEELRKRPLMTLAEFIRSNVIFGSTFNFGYMKPIFERQFLVAHELRFDETLRIGEDYALLASALASGARCAIEPSAGYVYNLRHGSISRVLKQQHLDAMLEADKKFLARYRLDADAMAAQQRRTRSIREAGSFLTLVDELKRGSVGGFLKTAMGNPRALMHLRMPIAVRMRRLVKTAGVN</sequence>
<gene>
    <name evidence="2" type="ORF">E2F50_05925</name>
</gene>
<dbReference type="AlphaFoldDB" id="A0A4R5UNY0"/>
<dbReference type="SUPFAM" id="SSF53448">
    <property type="entry name" value="Nucleotide-diphospho-sugar transferases"/>
    <property type="match status" value="1"/>
</dbReference>
<dbReference type="InterPro" id="IPR029044">
    <property type="entry name" value="Nucleotide-diphossugar_trans"/>
</dbReference>
<dbReference type="Proteomes" id="UP000295238">
    <property type="component" value="Unassembled WGS sequence"/>
</dbReference>
<evidence type="ECO:0000259" key="1">
    <source>
        <dbReference type="Pfam" id="PF00535"/>
    </source>
</evidence>
<dbReference type="Pfam" id="PF00535">
    <property type="entry name" value="Glycos_transf_2"/>
    <property type="match status" value="1"/>
</dbReference>
<dbReference type="GO" id="GO:0016740">
    <property type="term" value="F:transferase activity"/>
    <property type="evidence" value="ECO:0007669"/>
    <property type="project" value="UniProtKB-KW"/>
</dbReference>
<evidence type="ECO:0000313" key="2">
    <source>
        <dbReference type="EMBL" id="TDK39642.1"/>
    </source>
</evidence>
<name>A0A4R5UNY0_9HYPH</name>